<comment type="caution">
    <text evidence="2">The sequence shown here is derived from an EMBL/GenBank/DDBJ whole genome shotgun (WGS) entry which is preliminary data.</text>
</comment>
<protein>
    <submittedName>
        <fullName evidence="2">Uncharacterized protein</fullName>
    </submittedName>
</protein>
<dbReference type="EMBL" id="JAOUSF010000001">
    <property type="protein sequence ID" value="MCU9612440.1"/>
    <property type="molecule type" value="Genomic_DNA"/>
</dbReference>
<proteinExistence type="predicted"/>
<keyword evidence="3" id="KW-1185">Reference proteome</keyword>
<evidence type="ECO:0000256" key="1">
    <source>
        <dbReference type="SAM" id="Phobius"/>
    </source>
</evidence>
<dbReference type="Proteomes" id="UP001209318">
    <property type="component" value="Unassembled WGS sequence"/>
</dbReference>
<name>A0AAE3IQ01_9BACI</name>
<keyword evidence="1" id="KW-0812">Transmembrane</keyword>
<sequence>MSEKKWAVLIFAIILLAYIIPYTLLTNVAAWYGSFLFWIVLTVGIIGINFFMTKDWGK</sequence>
<feature type="transmembrane region" description="Helical" evidence="1">
    <location>
        <begin position="7"/>
        <end position="25"/>
    </location>
</feature>
<keyword evidence="1" id="KW-1133">Transmembrane helix</keyword>
<dbReference type="AlphaFoldDB" id="A0AAE3IQ01"/>
<evidence type="ECO:0000313" key="3">
    <source>
        <dbReference type="Proteomes" id="UP001209318"/>
    </source>
</evidence>
<accession>A0AAE3IQ01</accession>
<reference evidence="2" key="1">
    <citation type="submission" date="2022-10" db="EMBL/GenBank/DDBJ databases">
        <title>Description of Fervidibacillus gen. nov. in the family Fervidibacillaceae fam. nov. with two species, Fervidibacillus albus sp. nov., and Fervidibacillus halotolerans sp. nov., isolated from tidal flat sediments.</title>
        <authorList>
            <person name="Kwon K.K."/>
            <person name="Yang S.-H."/>
        </authorList>
    </citation>
    <scope>NUCLEOTIDE SEQUENCE</scope>
    <source>
        <strain evidence="2">JCM 19140</strain>
    </source>
</reference>
<evidence type="ECO:0000313" key="2">
    <source>
        <dbReference type="EMBL" id="MCU9612440.1"/>
    </source>
</evidence>
<gene>
    <name evidence="2" type="ORF">OEV98_02540</name>
</gene>
<dbReference type="RefSeq" id="WP_263071594.1">
    <property type="nucleotide sequence ID" value="NZ_JAOUSF010000001.1"/>
</dbReference>
<feature type="transmembrane region" description="Helical" evidence="1">
    <location>
        <begin position="31"/>
        <end position="52"/>
    </location>
</feature>
<organism evidence="2 3">
    <name type="scientific">Perspicuibacillus lycopersici</name>
    <dbReference type="NCBI Taxonomy" id="1325689"/>
    <lineage>
        <taxon>Bacteria</taxon>
        <taxon>Bacillati</taxon>
        <taxon>Bacillota</taxon>
        <taxon>Bacilli</taxon>
        <taxon>Bacillales</taxon>
        <taxon>Bacillaceae</taxon>
        <taxon>Perspicuibacillus</taxon>
    </lineage>
</organism>
<keyword evidence="1" id="KW-0472">Membrane</keyword>